<evidence type="ECO:0000256" key="2">
    <source>
        <dbReference type="SAM" id="MobiDB-lite"/>
    </source>
</evidence>
<organism evidence="3 4">
    <name type="scientific">Perkinsus olseni</name>
    <name type="common">Perkinsus atlanticus</name>
    <dbReference type="NCBI Taxonomy" id="32597"/>
    <lineage>
        <taxon>Eukaryota</taxon>
        <taxon>Sar</taxon>
        <taxon>Alveolata</taxon>
        <taxon>Perkinsozoa</taxon>
        <taxon>Perkinsea</taxon>
        <taxon>Perkinsida</taxon>
        <taxon>Perkinsidae</taxon>
        <taxon>Perkinsus</taxon>
    </lineage>
</organism>
<keyword evidence="1" id="KW-0175">Coiled coil</keyword>
<dbReference type="SUPFAM" id="SSF56672">
    <property type="entry name" value="DNA/RNA polymerases"/>
    <property type="match status" value="1"/>
</dbReference>
<evidence type="ECO:0000313" key="4">
    <source>
        <dbReference type="Proteomes" id="UP000553632"/>
    </source>
</evidence>
<feature type="non-terminal residue" evidence="3">
    <location>
        <position position="1"/>
    </location>
</feature>
<dbReference type="InterPro" id="IPR043502">
    <property type="entry name" value="DNA/RNA_pol_sf"/>
</dbReference>
<proteinExistence type="predicted"/>
<protein>
    <submittedName>
        <fullName evidence="3">Uncharacterized protein</fullName>
    </submittedName>
</protein>
<dbReference type="Proteomes" id="UP000553632">
    <property type="component" value="Unassembled WGS sequence"/>
</dbReference>
<keyword evidence="4" id="KW-1185">Reference proteome</keyword>
<sequence>RASSGVAIDDNCKVLQAGYGGGMEAGGMPERWAGYKESEDGSSGRQSTDLLGPALNGIPGNGLDKGRDTLAMLLTEMGWMAGQGPRPTDSSRSSGIPREVFGGLRKVEDAYRVLGDMLLLTDNFTEAIGVFDHLIGLGRPSLVRSRLCSIVAHSGGLICSSEMSGRATDLVAHICCQHGARFANIIEAAGTGEFDNFKALSDSLLASTGEPRLLPVILKALYNALGNVGSRRSWHAAAKVSPRAKSLVEHLRSQHGARFANIMDAAGRGEFEIFKALVDSLLSSIGEPRLLPVILKALYNALGNAGFQQSWRAAAKRLCNLLSEATENGVPIGRPFEGSLKSLAKDLDDLDECRSPRSFNEFRERMRVRLLIRGATPFEDDPANDALVISELSKTRQEYVEKANAFEIEEELRQELRKARRYRGRLRGQLSELHEQMDNLVKDDDETRKALKELERREVDLRQALKESMMYVVELERRDVELMRLDVRSSVSGLGSVVGRRSARSSVSAHSMNKANLEDIERQEGTGSPRDVLIDKEIGPEDSVSACVHHHHQHHQAPIPFTRVSNHPPSTRVPPGVAAAAACSNEVPSDGRWARRVHQGGPDGQAHTYRPFCDGATIGKLTVLDLKESFRFAQHCKHLEELLYESGAGEFKVTPSLGQAFHPFGHLRHACIQKLLASLQKCPAVLERAQSAFSTYGNEWSRIVEACMSEFSRRSVLSLEMEKRMRALKFGGVREVDNYIKDCVCAFEIYRQVFPHDRPQHANFVRRILAQVPKNIAMAVVKRCRDFAPESATEWETCVPVHSLDGSTNHTIVEFLKEECRLHEEADRLVAPSGGPKSDSVRLLEASGGQSGGQSSVNPREWVKKYAVVCGITGKGCRDRSRVEKLGQADGILARRDKFKRPYYLLGYHDKGKCESRRNEFPKDLYRSWIWDDNYKPSLPKTLVRMNDELSVEGAGLGRPSVVPSASSSSSSINPVVEDSISAVAGADSPPNEVVLRVSLKLGSGEVHSSSCLVDTGAGGNYLIVSDIERCRSLGVVEIPPVSVSLADGTVSRILYGVCCSIAVSDCDGTLACAFRDCQLRALQCPGPLGSEDRWQVLAGRDLINSWGLVLYGTRRAFINGKCVFESNSLKEVPDSPDDVVCRVVESPSSIALASRGIASSSGLESPPSATSEQQAVLCPVASEIEDAHISSVLKALTRKEWVAIPGTKGAYHCRVRELLPCEIVDVPGLQSHVCEIRVPSIPRVPAKGRSYSKSLYSRLSPTLQEEYAALVEGYLSSKWWVETSLVVTPSPPAQIFLVPPPSQSKKSRLVIDFRELNKVLPRAGAGGESPMLFHVLGLLRTESRETTLLCDCRSAFYKIRLRNFILALESALGRYVSTRMGFGVVFGPCGLNGGLSQLVGEARVADFGGLDLLYMVLVLIFLFVDDLALSGPTLPTVMKFKVLLILLLRVGFDAQQRKVHALAVESREDELRSALQ</sequence>
<feature type="coiled-coil region" evidence="1">
    <location>
        <begin position="389"/>
        <end position="464"/>
    </location>
</feature>
<comment type="caution">
    <text evidence="3">The sequence shown here is derived from an EMBL/GenBank/DDBJ whole genome shotgun (WGS) entry which is preliminary data.</text>
</comment>
<evidence type="ECO:0000313" key="3">
    <source>
        <dbReference type="EMBL" id="KAF4710047.1"/>
    </source>
</evidence>
<name>A0A7J6QP48_PEROL</name>
<gene>
    <name evidence="3" type="ORF">FOZ63_028316</name>
</gene>
<reference evidence="3 4" key="1">
    <citation type="submission" date="2020-04" db="EMBL/GenBank/DDBJ databases">
        <title>Perkinsus olseni comparative genomics.</title>
        <authorList>
            <person name="Bogema D.R."/>
        </authorList>
    </citation>
    <scope>NUCLEOTIDE SEQUENCE [LARGE SCALE GENOMIC DNA]</scope>
    <source>
        <strain evidence="3 4">ATCC PRA-207</strain>
    </source>
</reference>
<feature type="region of interest" description="Disordered" evidence="2">
    <location>
        <begin position="830"/>
        <end position="857"/>
    </location>
</feature>
<dbReference type="EMBL" id="JABANO010031561">
    <property type="protein sequence ID" value="KAF4710047.1"/>
    <property type="molecule type" value="Genomic_DNA"/>
</dbReference>
<feature type="non-terminal residue" evidence="3">
    <location>
        <position position="1477"/>
    </location>
</feature>
<feature type="region of interest" description="Disordered" evidence="2">
    <location>
        <begin position="35"/>
        <end position="58"/>
    </location>
</feature>
<accession>A0A7J6QP48</accession>
<evidence type="ECO:0000256" key="1">
    <source>
        <dbReference type="SAM" id="Coils"/>
    </source>
</evidence>